<evidence type="ECO:0000256" key="5">
    <source>
        <dbReference type="ARBA" id="ARBA00022989"/>
    </source>
</evidence>
<dbReference type="RefSeq" id="WP_022600552.1">
    <property type="nucleotide sequence ID" value="NZ_LK391965.1"/>
</dbReference>
<comment type="similarity">
    <text evidence="7">Belongs to the binding-protein-dependent transport system permease family.</text>
</comment>
<dbReference type="Proteomes" id="UP000018211">
    <property type="component" value="Unassembled WGS sequence"/>
</dbReference>
<dbReference type="CDD" id="cd06261">
    <property type="entry name" value="TM_PBP2"/>
    <property type="match status" value="1"/>
</dbReference>
<dbReference type="AlphaFoldDB" id="A0AAV2VWS4"/>
<dbReference type="GeneID" id="97544062"/>
<dbReference type="GO" id="GO:0055085">
    <property type="term" value="P:transmembrane transport"/>
    <property type="evidence" value="ECO:0007669"/>
    <property type="project" value="InterPro"/>
</dbReference>
<feature type="transmembrane region" description="Helical" evidence="7">
    <location>
        <begin position="69"/>
        <end position="93"/>
    </location>
</feature>
<dbReference type="PROSITE" id="PS50928">
    <property type="entry name" value="ABC_TM1"/>
    <property type="match status" value="1"/>
</dbReference>
<gene>
    <name evidence="9" type="ORF">VIBNISOn1_770083</name>
</gene>
<comment type="subcellular location">
    <subcellularLocation>
        <location evidence="1 7">Cell membrane</location>
        <topology evidence="1 7">Multi-pass membrane protein</topology>
    </subcellularLocation>
</comment>
<evidence type="ECO:0000313" key="10">
    <source>
        <dbReference type="Proteomes" id="UP000018211"/>
    </source>
</evidence>
<evidence type="ECO:0000256" key="6">
    <source>
        <dbReference type="ARBA" id="ARBA00023136"/>
    </source>
</evidence>
<dbReference type="SUPFAM" id="SSF161098">
    <property type="entry name" value="MetI-like"/>
    <property type="match status" value="1"/>
</dbReference>
<dbReference type="GO" id="GO:0005886">
    <property type="term" value="C:plasma membrane"/>
    <property type="evidence" value="ECO:0007669"/>
    <property type="project" value="UniProtKB-SubCell"/>
</dbReference>
<keyword evidence="4 7" id="KW-0812">Transmembrane</keyword>
<keyword evidence="6 7" id="KW-0472">Membrane</keyword>
<dbReference type="Gene3D" id="1.10.3720.10">
    <property type="entry name" value="MetI-like"/>
    <property type="match status" value="1"/>
</dbReference>
<reference evidence="9 10" key="1">
    <citation type="journal article" date="2013" name="ISME J.">
        <title>Comparative genomics of pathogenic lineages of Vibrio nigripulchritudo identifies virulence-associated traits.</title>
        <authorList>
            <person name="Goudenege D."/>
            <person name="Labreuche Y."/>
            <person name="Krin E."/>
            <person name="Ansquer D."/>
            <person name="Mangenot S."/>
            <person name="Calteau A."/>
            <person name="Medigue C."/>
            <person name="Mazel D."/>
            <person name="Polz M.F."/>
            <person name="Le Roux F."/>
        </authorList>
    </citation>
    <scope>NUCLEOTIDE SEQUENCE [LARGE SCALE GENOMIC DNA]</scope>
    <source>
        <strain evidence="9 10">SOn1</strain>
    </source>
</reference>
<proteinExistence type="inferred from homology"/>
<name>A0AAV2VWS4_9VIBR</name>
<evidence type="ECO:0000256" key="7">
    <source>
        <dbReference type="RuleBase" id="RU363032"/>
    </source>
</evidence>
<dbReference type="EMBL" id="CAOF01000172">
    <property type="protein sequence ID" value="CCO49061.1"/>
    <property type="molecule type" value="Genomic_DNA"/>
</dbReference>
<dbReference type="InterPro" id="IPR000515">
    <property type="entry name" value="MetI-like"/>
</dbReference>
<organism evidence="9 10">
    <name type="scientific">Vibrio nigripulchritudo SOn1</name>
    <dbReference type="NCBI Taxonomy" id="1238450"/>
    <lineage>
        <taxon>Bacteria</taxon>
        <taxon>Pseudomonadati</taxon>
        <taxon>Pseudomonadota</taxon>
        <taxon>Gammaproteobacteria</taxon>
        <taxon>Vibrionales</taxon>
        <taxon>Vibrionaceae</taxon>
        <taxon>Vibrio</taxon>
    </lineage>
</organism>
<keyword evidence="9" id="KW-0762">Sugar transport</keyword>
<comment type="caution">
    <text evidence="9">The sequence shown here is derived from an EMBL/GenBank/DDBJ whole genome shotgun (WGS) entry which is preliminary data.</text>
</comment>
<dbReference type="Pfam" id="PF00528">
    <property type="entry name" value="BPD_transp_1"/>
    <property type="match status" value="1"/>
</dbReference>
<feature type="transmembrane region" description="Helical" evidence="7">
    <location>
        <begin position="105"/>
        <end position="122"/>
    </location>
</feature>
<feature type="transmembrane region" description="Helical" evidence="7">
    <location>
        <begin position="12"/>
        <end position="37"/>
    </location>
</feature>
<dbReference type="PANTHER" id="PTHR43744:SF3">
    <property type="entry name" value="LACTOSE TRANSPORT SYSTEM PERMEASE PROTEIN LACG"/>
    <property type="match status" value="1"/>
</dbReference>
<feature type="transmembrane region" description="Helical" evidence="7">
    <location>
        <begin position="239"/>
        <end position="260"/>
    </location>
</feature>
<keyword evidence="3" id="KW-1003">Cell membrane</keyword>
<keyword evidence="5 7" id="KW-1133">Transmembrane helix</keyword>
<evidence type="ECO:0000313" key="9">
    <source>
        <dbReference type="EMBL" id="CCO49061.1"/>
    </source>
</evidence>
<evidence type="ECO:0000256" key="3">
    <source>
        <dbReference type="ARBA" id="ARBA00022475"/>
    </source>
</evidence>
<evidence type="ECO:0000256" key="2">
    <source>
        <dbReference type="ARBA" id="ARBA00022448"/>
    </source>
</evidence>
<protein>
    <submittedName>
        <fullName evidence="9">ABC-type sugar transport systems,permease component</fullName>
    </submittedName>
</protein>
<feature type="transmembrane region" description="Helical" evidence="7">
    <location>
        <begin position="137"/>
        <end position="155"/>
    </location>
</feature>
<dbReference type="PANTHER" id="PTHR43744">
    <property type="entry name" value="ABC TRANSPORTER PERMEASE PROTEIN MG189-RELATED-RELATED"/>
    <property type="match status" value="1"/>
</dbReference>
<evidence type="ECO:0000256" key="1">
    <source>
        <dbReference type="ARBA" id="ARBA00004651"/>
    </source>
</evidence>
<feature type="domain" description="ABC transmembrane type-1" evidence="8">
    <location>
        <begin position="70"/>
        <end position="260"/>
    </location>
</feature>
<dbReference type="InterPro" id="IPR035906">
    <property type="entry name" value="MetI-like_sf"/>
</dbReference>
<evidence type="ECO:0000259" key="8">
    <source>
        <dbReference type="PROSITE" id="PS50928"/>
    </source>
</evidence>
<accession>A0AAV2VWS4</accession>
<sequence>MNQIHITPWSKIINGIASWLLGLLWVLPLLYMVWAAFHSGSDAISFDLSSPWRLDNFFEAWTMAPFVTYMWNTFCFVTLLLALQIVVCTLAAYALARLDFKGKSIIFGAILLQLMIMPEALISENYQRIANLNAIDTYWAIALPYIASAFGIFLLRQTFMQVPQELEDAARVEGLSRFATILKVYVPLAKPTYLAYGLVSISYHWNNFLWPVVVTNTEQSRPITVGIALFGSPEIGVDWGVLSAGTLISISPLLAIFLIFQKQFMQSFMNSGLK</sequence>
<keyword evidence="2 7" id="KW-0813">Transport</keyword>
<feature type="transmembrane region" description="Helical" evidence="7">
    <location>
        <begin position="184"/>
        <end position="205"/>
    </location>
</feature>
<evidence type="ECO:0000256" key="4">
    <source>
        <dbReference type="ARBA" id="ARBA00022692"/>
    </source>
</evidence>